<name>A0A151T1Z6_CAJCA</name>
<reference evidence="8 9" key="1">
    <citation type="journal article" date="2012" name="Nat. Biotechnol.">
        <title>Draft genome sequence of pigeonpea (Cajanus cajan), an orphan legume crop of resource-poor farmers.</title>
        <authorList>
            <person name="Varshney R.K."/>
            <person name="Chen W."/>
            <person name="Li Y."/>
            <person name="Bharti A.K."/>
            <person name="Saxena R.K."/>
            <person name="Schlueter J.A."/>
            <person name="Donoghue M.T."/>
            <person name="Azam S."/>
            <person name="Fan G."/>
            <person name="Whaley A.M."/>
            <person name="Farmer A.D."/>
            <person name="Sheridan J."/>
            <person name="Iwata A."/>
            <person name="Tuteja R."/>
            <person name="Penmetsa R.V."/>
            <person name="Wu W."/>
            <person name="Upadhyaya H.D."/>
            <person name="Yang S.P."/>
            <person name="Shah T."/>
            <person name="Saxena K.B."/>
            <person name="Michael T."/>
            <person name="McCombie W.R."/>
            <person name="Yang B."/>
            <person name="Zhang G."/>
            <person name="Yang H."/>
            <person name="Wang J."/>
            <person name="Spillane C."/>
            <person name="Cook D.R."/>
            <person name="May G.D."/>
            <person name="Xu X."/>
            <person name="Jackson S.A."/>
        </authorList>
    </citation>
    <scope>NUCLEOTIDE SEQUENCE [LARGE SCALE GENOMIC DNA]</scope>
    <source>
        <strain evidence="9">cv. Asha</strain>
    </source>
</reference>
<dbReference type="STRING" id="3821.A0A151T1Z6"/>
<feature type="domain" description="Late embryogenesis abundant protein LEA-2 subgroup" evidence="7">
    <location>
        <begin position="140"/>
        <end position="233"/>
    </location>
</feature>
<gene>
    <name evidence="8" type="ORF">KK1_023441</name>
</gene>
<feature type="transmembrane region" description="Helical" evidence="6">
    <location>
        <begin position="77"/>
        <end position="106"/>
    </location>
</feature>
<dbReference type="Gramene" id="C.cajan_22769.t">
    <property type="protein sequence ID" value="C.cajan_22769.t.cds1"/>
    <property type="gene ID" value="C.cajan_22769"/>
</dbReference>
<dbReference type="InterPro" id="IPR044839">
    <property type="entry name" value="NDR1-like"/>
</dbReference>
<evidence type="ECO:0000259" key="7">
    <source>
        <dbReference type="Pfam" id="PF03168"/>
    </source>
</evidence>
<evidence type="ECO:0000256" key="1">
    <source>
        <dbReference type="ARBA" id="ARBA00004167"/>
    </source>
</evidence>
<keyword evidence="3 6" id="KW-1133">Transmembrane helix</keyword>
<feature type="compositionally biased region" description="Pro residues" evidence="5">
    <location>
        <begin position="1"/>
        <end position="13"/>
    </location>
</feature>
<dbReference type="Proteomes" id="UP000075243">
    <property type="component" value="Chromosome 9"/>
</dbReference>
<dbReference type="EMBL" id="CM003611">
    <property type="protein sequence ID" value="KYP61018.1"/>
    <property type="molecule type" value="Genomic_DNA"/>
</dbReference>
<dbReference type="PANTHER" id="PTHR31234">
    <property type="entry name" value="LATE EMBRYOGENESIS ABUNDANT (LEA) HYDROXYPROLINE-RICH GLYCOPROTEIN FAMILY"/>
    <property type="match status" value="1"/>
</dbReference>
<comment type="subcellular location">
    <subcellularLocation>
        <location evidence="1">Membrane</location>
        <topology evidence="1">Single-pass membrane protein</topology>
    </subcellularLocation>
</comment>
<sequence>MLALPPPPPPPPLATRISKQVSPNQTVISKDSKKQTIKQHSQESNAPNYVTPNSIRPPPPTTTPRLRQPQFQRTNPITWFAAVLCLVFSLVLIFFGVATLIIFLGLKPRNPTFDIPNANLNAVYFDSPQYFNGDFILLANITNPNRRIDVRFESLDVDLFFSDRIISTQSIQPFTQRRRESRLESLHFISSLVFLPSDIGMNLKKQVQSNRVSYNVRGTFKVRVTMGFFHLSYSLHSRCQMEMTAPPTGVLVARNCITKR</sequence>
<keyword evidence="4 6" id="KW-0472">Membrane</keyword>
<keyword evidence="9" id="KW-1185">Reference proteome</keyword>
<keyword evidence="2 6" id="KW-0812">Transmembrane</keyword>
<feature type="compositionally biased region" description="Polar residues" evidence="5">
    <location>
        <begin position="38"/>
        <end position="54"/>
    </location>
</feature>
<dbReference type="OMA" id="FQRTNPI"/>
<dbReference type="GO" id="GO:0098542">
    <property type="term" value="P:defense response to other organism"/>
    <property type="evidence" value="ECO:0007669"/>
    <property type="project" value="InterPro"/>
</dbReference>
<evidence type="ECO:0000256" key="5">
    <source>
        <dbReference type="SAM" id="MobiDB-lite"/>
    </source>
</evidence>
<feature type="compositionally biased region" description="Polar residues" evidence="5">
    <location>
        <begin position="17"/>
        <end position="29"/>
    </location>
</feature>
<evidence type="ECO:0000256" key="6">
    <source>
        <dbReference type="SAM" id="Phobius"/>
    </source>
</evidence>
<dbReference type="Pfam" id="PF03168">
    <property type="entry name" value="LEA_2"/>
    <property type="match status" value="1"/>
</dbReference>
<proteinExistence type="predicted"/>
<dbReference type="PANTHER" id="PTHR31234:SF42">
    <property type="entry name" value="LATE EMBRYOGENESIS ABUNDANT (LEA) HYDROXYPROLINE-RICH GLYCOPROTEIN FAMILY"/>
    <property type="match status" value="1"/>
</dbReference>
<evidence type="ECO:0000256" key="3">
    <source>
        <dbReference type="ARBA" id="ARBA00022989"/>
    </source>
</evidence>
<evidence type="ECO:0000256" key="4">
    <source>
        <dbReference type="ARBA" id="ARBA00023136"/>
    </source>
</evidence>
<dbReference type="GO" id="GO:0005886">
    <property type="term" value="C:plasma membrane"/>
    <property type="evidence" value="ECO:0007669"/>
    <property type="project" value="TreeGrafter"/>
</dbReference>
<dbReference type="SUPFAM" id="SSF117070">
    <property type="entry name" value="LEA14-like"/>
    <property type="match status" value="1"/>
</dbReference>
<feature type="region of interest" description="Disordered" evidence="5">
    <location>
        <begin position="1"/>
        <end position="68"/>
    </location>
</feature>
<protein>
    <recommendedName>
        <fullName evidence="7">Late embryogenesis abundant protein LEA-2 subgroup domain-containing protein</fullName>
    </recommendedName>
</protein>
<dbReference type="InterPro" id="IPR004864">
    <property type="entry name" value="LEA_2"/>
</dbReference>
<evidence type="ECO:0000256" key="2">
    <source>
        <dbReference type="ARBA" id="ARBA00022692"/>
    </source>
</evidence>
<evidence type="ECO:0000313" key="8">
    <source>
        <dbReference type="EMBL" id="KYP61018.1"/>
    </source>
</evidence>
<organism evidence="8 9">
    <name type="scientific">Cajanus cajan</name>
    <name type="common">Pigeon pea</name>
    <name type="synonym">Cajanus indicus</name>
    <dbReference type="NCBI Taxonomy" id="3821"/>
    <lineage>
        <taxon>Eukaryota</taxon>
        <taxon>Viridiplantae</taxon>
        <taxon>Streptophyta</taxon>
        <taxon>Embryophyta</taxon>
        <taxon>Tracheophyta</taxon>
        <taxon>Spermatophyta</taxon>
        <taxon>Magnoliopsida</taxon>
        <taxon>eudicotyledons</taxon>
        <taxon>Gunneridae</taxon>
        <taxon>Pentapetalae</taxon>
        <taxon>rosids</taxon>
        <taxon>fabids</taxon>
        <taxon>Fabales</taxon>
        <taxon>Fabaceae</taxon>
        <taxon>Papilionoideae</taxon>
        <taxon>50 kb inversion clade</taxon>
        <taxon>NPAAA clade</taxon>
        <taxon>indigoferoid/millettioid clade</taxon>
        <taxon>Phaseoleae</taxon>
        <taxon>Cajanus</taxon>
    </lineage>
</organism>
<accession>A0A151T1Z6</accession>
<dbReference type="AlphaFoldDB" id="A0A151T1Z6"/>
<evidence type="ECO:0000313" key="9">
    <source>
        <dbReference type="Proteomes" id="UP000075243"/>
    </source>
</evidence>